<comment type="caution">
    <text evidence="1">The sequence shown here is derived from an EMBL/GenBank/DDBJ whole genome shotgun (WGS) entry which is preliminary data.</text>
</comment>
<protein>
    <submittedName>
        <fullName evidence="1">Uncharacterized protein</fullName>
    </submittedName>
</protein>
<evidence type="ECO:0000313" key="1">
    <source>
        <dbReference type="EMBL" id="GAA2715670.1"/>
    </source>
</evidence>
<keyword evidence="2" id="KW-1185">Reference proteome</keyword>
<sequence>MTAGVPERPLIPQPPATVAALRRAVARLPAALPAFTREADAAADGVRQVFIASWAAHVHVQRHPHLAARFRELEDLVAASDDEAQVRGAAAELGRILDDAYAAMERGASPPALVRPV</sequence>
<proteinExistence type="predicted"/>
<name>A0ABP6G558_9ACTN</name>
<dbReference type="EMBL" id="BAAASL010000008">
    <property type="protein sequence ID" value="GAA2715670.1"/>
    <property type="molecule type" value="Genomic_DNA"/>
</dbReference>
<reference evidence="2" key="1">
    <citation type="journal article" date="2019" name="Int. J. Syst. Evol. Microbiol.">
        <title>The Global Catalogue of Microorganisms (GCM) 10K type strain sequencing project: providing services to taxonomists for standard genome sequencing and annotation.</title>
        <authorList>
            <consortium name="The Broad Institute Genomics Platform"/>
            <consortium name="The Broad Institute Genome Sequencing Center for Infectious Disease"/>
            <person name="Wu L."/>
            <person name="Ma J."/>
        </authorList>
    </citation>
    <scope>NUCLEOTIDE SEQUENCE [LARGE SCALE GENOMIC DNA]</scope>
    <source>
        <strain evidence="2">JCM 4542</strain>
    </source>
</reference>
<dbReference type="Proteomes" id="UP001500886">
    <property type="component" value="Unassembled WGS sequence"/>
</dbReference>
<accession>A0ABP6G558</accession>
<gene>
    <name evidence="1" type="ORF">GCM10010315_25310</name>
</gene>
<organism evidence="1 2">
    <name type="scientific">Streptomyces luteosporeus</name>
    <dbReference type="NCBI Taxonomy" id="173856"/>
    <lineage>
        <taxon>Bacteria</taxon>
        <taxon>Bacillati</taxon>
        <taxon>Actinomycetota</taxon>
        <taxon>Actinomycetes</taxon>
        <taxon>Kitasatosporales</taxon>
        <taxon>Streptomycetaceae</taxon>
        <taxon>Streptomyces</taxon>
    </lineage>
</organism>
<evidence type="ECO:0000313" key="2">
    <source>
        <dbReference type="Proteomes" id="UP001500886"/>
    </source>
</evidence>
<dbReference type="RefSeq" id="WP_344435150.1">
    <property type="nucleotide sequence ID" value="NZ_BAAASL010000008.1"/>
</dbReference>